<keyword evidence="5" id="KW-1185">Reference proteome</keyword>
<dbReference type="InterPro" id="IPR050109">
    <property type="entry name" value="HTH-type_TetR-like_transc_reg"/>
</dbReference>
<evidence type="ECO:0000259" key="3">
    <source>
        <dbReference type="PROSITE" id="PS50977"/>
    </source>
</evidence>
<dbReference type="SUPFAM" id="SSF48498">
    <property type="entry name" value="Tetracyclin repressor-like, C-terminal domain"/>
    <property type="match status" value="1"/>
</dbReference>
<dbReference type="InterPro" id="IPR036271">
    <property type="entry name" value="Tet_transcr_reg_TetR-rel_C_sf"/>
</dbReference>
<dbReference type="AlphaFoldDB" id="A0A1Y3CKF9"/>
<dbReference type="PROSITE" id="PS01081">
    <property type="entry name" value="HTH_TETR_1"/>
    <property type="match status" value="1"/>
</dbReference>
<dbReference type="PRINTS" id="PR00455">
    <property type="entry name" value="HTHTETR"/>
</dbReference>
<gene>
    <name evidence="4" type="ORF">B9T28_03665</name>
</gene>
<dbReference type="PANTHER" id="PTHR30055:SF148">
    <property type="entry name" value="TETR-FAMILY TRANSCRIPTIONAL REGULATOR"/>
    <property type="match status" value="1"/>
</dbReference>
<evidence type="ECO:0000313" key="4">
    <source>
        <dbReference type="EMBL" id="OTG66369.1"/>
    </source>
</evidence>
<dbReference type="EMBL" id="NEGB01000002">
    <property type="protein sequence ID" value="OTG66369.1"/>
    <property type="molecule type" value="Genomic_DNA"/>
</dbReference>
<dbReference type="SUPFAM" id="SSF46689">
    <property type="entry name" value="Homeodomain-like"/>
    <property type="match status" value="1"/>
</dbReference>
<dbReference type="STRING" id="1977882.B9T28_03665"/>
<dbReference type="RefSeq" id="WP_086202613.1">
    <property type="nucleotide sequence ID" value="NZ_NEGB01000002.1"/>
</dbReference>
<accession>A0A1Y3CKF9</accession>
<organism evidence="4 5">
    <name type="scientific">Acinetobacter silvestris</name>
    <dbReference type="NCBI Taxonomy" id="1977882"/>
    <lineage>
        <taxon>Bacteria</taxon>
        <taxon>Pseudomonadati</taxon>
        <taxon>Pseudomonadota</taxon>
        <taxon>Gammaproteobacteria</taxon>
        <taxon>Moraxellales</taxon>
        <taxon>Moraxellaceae</taxon>
        <taxon>Acinetobacter</taxon>
    </lineage>
</organism>
<evidence type="ECO:0000313" key="5">
    <source>
        <dbReference type="Proteomes" id="UP000242765"/>
    </source>
</evidence>
<evidence type="ECO:0000256" key="2">
    <source>
        <dbReference type="PROSITE-ProRule" id="PRU00335"/>
    </source>
</evidence>
<feature type="domain" description="HTH tetR-type" evidence="3">
    <location>
        <begin position="12"/>
        <end position="72"/>
    </location>
</feature>
<evidence type="ECO:0000256" key="1">
    <source>
        <dbReference type="ARBA" id="ARBA00023125"/>
    </source>
</evidence>
<dbReference type="Pfam" id="PF00440">
    <property type="entry name" value="TetR_N"/>
    <property type="match status" value="1"/>
</dbReference>
<dbReference type="GO" id="GO:0003700">
    <property type="term" value="F:DNA-binding transcription factor activity"/>
    <property type="evidence" value="ECO:0007669"/>
    <property type="project" value="TreeGrafter"/>
</dbReference>
<dbReference type="InterPro" id="IPR041479">
    <property type="entry name" value="TetR_CgmR_C"/>
</dbReference>
<comment type="caution">
    <text evidence="4">The sequence shown here is derived from an EMBL/GenBank/DDBJ whole genome shotgun (WGS) entry which is preliminary data.</text>
</comment>
<sequence length="186" mass="21170">MENAYQRKKEPELVRQRILDSAMQLAAEKGVTGVSIQAVATMAGITKGGVFHHFANKHILIEAMLNLILSQLDQEVESVIASDPVKYGCFTRAYIELTLTSEAFGVHSLWGALSMIMVTEKSFSDLWNRWLEMRLSLHATTDGDIHLKILRYAADGAWFIERLDPKKQANFIEMKEELIQRSYPER</sequence>
<dbReference type="InterPro" id="IPR001647">
    <property type="entry name" value="HTH_TetR"/>
</dbReference>
<dbReference type="GO" id="GO:0000976">
    <property type="term" value="F:transcription cis-regulatory region binding"/>
    <property type="evidence" value="ECO:0007669"/>
    <property type="project" value="TreeGrafter"/>
</dbReference>
<reference evidence="4 5" key="1">
    <citation type="submission" date="2017-04" db="EMBL/GenBank/DDBJ databases">
        <title>High diversity of culturable Acinetobacter species in natural soil and water ecosystems.</title>
        <authorList>
            <person name="Nemec A."/>
            <person name="Radolfova-Krizova L."/>
        </authorList>
    </citation>
    <scope>NUCLEOTIDE SEQUENCE [LARGE SCALE GENOMIC DNA]</scope>
    <source>
        <strain evidence="4 5">ANC 4999</strain>
    </source>
</reference>
<protein>
    <submittedName>
        <fullName evidence="4">TetR family transcriptional regulator</fullName>
    </submittedName>
</protein>
<proteinExistence type="predicted"/>
<feature type="DNA-binding region" description="H-T-H motif" evidence="2">
    <location>
        <begin position="35"/>
        <end position="54"/>
    </location>
</feature>
<dbReference type="OrthoDB" id="9809772at2"/>
<dbReference type="PANTHER" id="PTHR30055">
    <property type="entry name" value="HTH-TYPE TRANSCRIPTIONAL REGULATOR RUTR"/>
    <property type="match status" value="1"/>
</dbReference>
<dbReference type="Pfam" id="PF17937">
    <property type="entry name" value="TetR_C_28"/>
    <property type="match status" value="1"/>
</dbReference>
<dbReference type="InterPro" id="IPR009057">
    <property type="entry name" value="Homeodomain-like_sf"/>
</dbReference>
<keyword evidence="1 2" id="KW-0238">DNA-binding</keyword>
<dbReference type="Proteomes" id="UP000242765">
    <property type="component" value="Unassembled WGS sequence"/>
</dbReference>
<name>A0A1Y3CKF9_9GAMM</name>
<dbReference type="PROSITE" id="PS50977">
    <property type="entry name" value="HTH_TETR_2"/>
    <property type="match status" value="1"/>
</dbReference>
<dbReference type="Gene3D" id="1.10.357.10">
    <property type="entry name" value="Tetracycline Repressor, domain 2"/>
    <property type="match status" value="1"/>
</dbReference>
<dbReference type="InterPro" id="IPR023772">
    <property type="entry name" value="DNA-bd_HTH_TetR-type_CS"/>
</dbReference>